<dbReference type="KEGG" id="ful:C4N20_03845"/>
<dbReference type="InterPro" id="IPR006675">
    <property type="entry name" value="HDIG_dom"/>
</dbReference>
<dbReference type="InterPro" id="IPR037522">
    <property type="entry name" value="HD_GYP_dom"/>
</dbReference>
<dbReference type="InterPro" id="IPR052020">
    <property type="entry name" value="Cyclic_di-GMP/3'3'-cGAMP_PDE"/>
</dbReference>
<dbReference type="EC" id="3.1.4.52" evidence="3"/>
<dbReference type="GO" id="GO:0071111">
    <property type="term" value="F:cyclic-guanylate-specific phosphodiesterase activity"/>
    <property type="evidence" value="ECO:0007669"/>
    <property type="project" value="UniProtKB-EC"/>
</dbReference>
<feature type="transmembrane region" description="Helical" evidence="1">
    <location>
        <begin position="465"/>
        <end position="485"/>
    </location>
</feature>
<dbReference type="PANTHER" id="PTHR45228:SF8">
    <property type="entry name" value="TWO-COMPONENT RESPONSE REGULATOR-RELATED"/>
    <property type="match status" value="1"/>
</dbReference>
<sequence length="704" mass="80071">MKKLITIFFVFLTSFAFGKDSLTIKIPLNLTDMYLYKNLETGKYEGVYGELFEKINAEKLDSKYDLDYKLESEDPEIMIRVVDSHQNEHYNYIPTSITYRVAILVKSNSSIRKVSDLNGLKIAFIPNSRGLAEFEERFSNVAFEKVTAPNEDKGLEYLETGEADAFVVVDWAESNSFESHIRMIETLQYREQIAVREDKTEVYNAVKNYITSLPPSNFTDIIKRNRINYYTYLLKDTPNQEIVKNKFKEIKVQLPDTKYLLPLFYEKGDGYKGLLPDILKDLETIIGVPFKITKTDGDINAYIIKNQRKMNDYIFSTPYYSSDIGIANKKLDSYRASISDLDNKKVLVVENSYFSEYLPHVAKDVIIVPVKSVQEGLKKLASGNGDYFVGFSSVIRGAITNEFLDDEVKIAGTINENMAISLGVKKGDEELSQLVNTVMKSFAVDKTLTDPEANKNILIEKNYKLMMKIAIPTIIFIIILIIVLIKSEKNRKRAEVLSNALVETLEMINQLDQEEAGDHAKRLSLYSELLADKSGVDKKLVSEIKKFAILHDLGKVIVPNEILNKPGKLTPEEFNKIKEHAIVGHKLAEKLGLGKAAENLVKFHHEKWNGLGYPMGLKEKEIPIEGRIVALADTYDTLRQDKAYRPGFSHEQAVQIIVEESGISFDPELVSIFLANSNLFKKIYEENTKAIYLADEIYSAIKNK</sequence>
<name>A0AAX2JDE2_9FUSO</name>
<accession>A0AAX2JDE2</accession>
<dbReference type="InterPro" id="IPR001638">
    <property type="entry name" value="Solute-binding_3/MltF_N"/>
</dbReference>
<proteinExistence type="predicted"/>
<evidence type="ECO:0000313" key="4">
    <source>
        <dbReference type="Proteomes" id="UP000249008"/>
    </source>
</evidence>
<dbReference type="RefSeq" id="WP_005980689.1">
    <property type="nucleotide sequence ID" value="NZ_CABKNW010000005.1"/>
</dbReference>
<dbReference type="AlphaFoldDB" id="A0AAX2JDE2"/>
<evidence type="ECO:0000259" key="2">
    <source>
        <dbReference type="PROSITE" id="PS51832"/>
    </source>
</evidence>
<dbReference type="Proteomes" id="UP000249008">
    <property type="component" value="Chromosome 1"/>
</dbReference>
<dbReference type="EMBL" id="LS483487">
    <property type="protein sequence ID" value="SQJ11373.1"/>
    <property type="molecule type" value="Genomic_DNA"/>
</dbReference>
<dbReference type="SMART" id="SM00471">
    <property type="entry name" value="HDc"/>
    <property type="match status" value="1"/>
</dbReference>
<dbReference type="CDD" id="cd00077">
    <property type="entry name" value="HDc"/>
    <property type="match status" value="1"/>
</dbReference>
<evidence type="ECO:0000256" key="1">
    <source>
        <dbReference type="SAM" id="Phobius"/>
    </source>
</evidence>
<dbReference type="Pfam" id="PF13487">
    <property type="entry name" value="HD_5"/>
    <property type="match status" value="1"/>
</dbReference>
<dbReference type="Gene3D" id="3.40.190.10">
    <property type="entry name" value="Periplasmic binding protein-like II"/>
    <property type="match status" value="4"/>
</dbReference>
<evidence type="ECO:0000313" key="3">
    <source>
        <dbReference type="EMBL" id="SQJ11373.1"/>
    </source>
</evidence>
<dbReference type="SUPFAM" id="SSF53850">
    <property type="entry name" value="Periplasmic binding protein-like II"/>
    <property type="match status" value="2"/>
</dbReference>
<keyword evidence="1" id="KW-0472">Membrane</keyword>
<gene>
    <name evidence="3" type="primary">rpfG</name>
    <name evidence="3" type="ORF">NCTC12112_02652</name>
</gene>
<keyword evidence="3" id="KW-0378">Hydrolase</keyword>
<dbReference type="PANTHER" id="PTHR45228">
    <property type="entry name" value="CYCLIC DI-GMP PHOSPHODIESTERASE TM_0186-RELATED"/>
    <property type="match status" value="1"/>
</dbReference>
<protein>
    <submittedName>
        <fullName evidence="3">Cyclic di-GMP phosphodiesterase response regulator RpfG</fullName>
        <ecNumber evidence="3">3.1.4.52</ecNumber>
    </submittedName>
</protein>
<dbReference type="SMART" id="SM00062">
    <property type="entry name" value="PBPb"/>
    <property type="match status" value="1"/>
</dbReference>
<dbReference type="Gene3D" id="1.10.3210.10">
    <property type="entry name" value="Hypothetical protein af1432"/>
    <property type="match status" value="1"/>
</dbReference>
<dbReference type="InterPro" id="IPR003607">
    <property type="entry name" value="HD/PDEase_dom"/>
</dbReference>
<dbReference type="GeneID" id="78453930"/>
<dbReference type="NCBIfam" id="TIGR00277">
    <property type="entry name" value="HDIG"/>
    <property type="match status" value="1"/>
</dbReference>
<feature type="domain" description="HD-GYP" evidence="2">
    <location>
        <begin position="494"/>
        <end position="689"/>
    </location>
</feature>
<dbReference type="PROSITE" id="PS51832">
    <property type="entry name" value="HD_GYP"/>
    <property type="match status" value="1"/>
</dbReference>
<reference evidence="3 4" key="1">
    <citation type="submission" date="2018-06" db="EMBL/GenBank/DDBJ databases">
        <authorList>
            <consortium name="Pathogen Informatics"/>
            <person name="Doyle S."/>
        </authorList>
    </citation>
    <scope>NUCLEOTIDE SEQUENCE [LARGE SCALE GENOMIC DNA]</scope>
    <source>
        <strain evidence="3 4">NCTC12112</strain>
    </source>
</reference>
<keyword evidence="1" id="KW-0812">Transmembrane</keyword>
<dbReference type="SUPFAM" id="SSF109604">
    <property type="entry name" value="HD-domain/PDEase-like"/>
    <property type="match status" value="1"/>
</dbReference>
<organism evidence="3 4">
    <name type="scientific">Fusobacterium ulcerans</name>
    <dbReference type="NCBI Taxonomy" id="861"/>
    <lineage>
        <taxon>Bacteria</taxon>
        <taxon>Fusobacteriati</taxon>
        <taxon>Fusobacteriota</taxon>
        <taxon>Fusobacteriia</taxon>
        <taxon>Fusobacteriales</taxon>
        <taxon>Fusobacteriaceae</taxon>
        <taxon>Fusobacterium</taxon>
    </lineage>
</organism>
<keyword evidence="1" id="KW-1133">Transmembrane helix</keyword>